<feature type="transmembrane region" description="Helical" evidence="7">
    <location>
        <begin position="47"/>
        <end position="68"/>
    </location>
</feature>
<dbReference type="InterPro" id="IPR035906">
    <property type="entry name" value="MetI-like_sf"/>
</dbReference>
<evidence type="ECO:0000256" key="1">
    <source>
        <dbReference type="ARBA" id="ARBA00004651"/>
    </source>
</evidence>
<gene>
    <name evidence="10" type="ORF">GCM10009627_01420</name>
</gene>
<dbReference type="EMBL" id="BAAAJX010000001">
    <property type="protein sequence ID" value="GAA1491796.1"/>
    <property type="molecule type" value="Genomic_DNA"/>
</dbReference>
<dbReference type="PANTHER" id="PTHR43744">
    <property type="entry name" value="ABC TRANSPORTER PERMEASE PROTEIN MG189-RELATED-RELATED"/>
    <property type="match status" value="1"/>
</dbReference>
<name>A0ABP4JZ69_9MICO</name>
<evidence type="ECO:0000256" key="2">
    <source>
        <dbReference type="ARBA" id="ARBA00022448"/>
    </source>
</evidence>
<feature type="transmembrane region" description="Helical" evidence="7">
    <location>
        <begin position="183"/>
        <end position="202"/>
    </location>
</feature>
<protein>
    <submittedName>
        <fullName evidence="10">Carbohydrate ABC transporter permease</fullName>
    </submittedName>
</protein>
<organism evidence="10 11">
    <name type="scientific">Curtobacterium herbarum</name>
    <dbReference type="NCBI Taxonomy" id="150122"/>
    <lineage>
        <taxon>Bacteria</taxon>
        <taxon>Bacillati</taxon>
        <taxon>Actinomycetota</taxon>
        <taxon>Actinomycetes</taxon>
        <taxon>Micrococcales</taxon>
        <taxon>Microbacteriaceae</taxon>
        <taxon>Curtobacterium</taxon>
    </lineage>
</organism>
<feature type="compositionally biased region" description="Basic and acidic residues" evidence="8">
    <location>
        <begin position="7"/>
        <end position="39"/>
    </location>
</feature>
<dbReference type="PANTHER" id="PTHR43744:SF12">
    <property type="entry name" value="ABC TRANSPORTER PERMEASE PROTEIN MG189-RELATED"/>
    <property type="match status" value="1"/>
</dbReference>
<accession>A0ABP4JZ69</accession>
<keyword evidence="2 7" id="KW-0813">Transport</keyword>
<evidence type="ECO:0000313" key="10">
    <source>
        <dbReference type="EMBL" id="GAA1491796.1"/>
    </source>
</evidence>
<evidence type="ECO:0000256" key="3">
    <source>
        <dbReference type="ARBA" id="ARBA00022475"/>
    </source>
</evidence>
<feature type="transmembrane region" description="Helical" evidence="7">
    <location>
        <begin position="223"/>
        <end position="245"/>
    </location>
</feature>
<dbReference type="Gene3D" id="1.10.3720.10">
    <property type="entry name" value="MetI-like"/>
    <property type="match status" value="1"/>
</dbReference>
<feature type="domain" description="ABC transmembrane type-1" evidence="9">
    <location>
        <begin position="112"/>
        <end position="304"/>
    </location>
</feature>
<dbReference type="Pfam" id="PF00528">
    <property type="entry name" value="BPD_transp_1"/>
    <property type="match status" value="1"/>
</dbReference>
<dbReference type="InterPro" id="IPR000515">
    <property type="entry name" value="MetI-like"/>
</dbReference>
<dbReference type="PROSITE" id="PS50928">
    <property type="entry name" value="ABC_TM1"/>
    <property type="match status" value="1"/>
</dbReference>
<proteinExistence type="inferred from homology"/>
<dbReference type="SUPFAM" id="SSF161098">
    <property type="entry name" value="MetI-like"/>
    <property type="match status" value="1"/>
</dbReference>
<keyword evidence="3" id="KW-1003">Cell membrane</keyword>
<keyword evidence="11" id="KW-1185">Reference proteome</keyword>
<dbReference type="CDD" id="cd06261">
    <property type="entry name" value="TM_PBP2"/>
    <property type="match status" value="1"/>
</dbReference>
<comment type="subcellular location">
    <subcellularLocation>
        <location evidence="1 7">Cell membrane</location>
        <topology evidence="1 7">Multi-pass membrane protein</topology>
    </subcellularLocation>
</comment>
<evidence type="ECO:0000256" key="5">
    <source>
        <dbReference type="ARBA" id="ARBA00022989"/>
    </source>
</evidence>
<feature type="transmembrane region" description="Helical" evidence="7">
    <location>
        <begin position="116"/>
        <end position="137"/>
    </location>
</feature>
<evidence type="ECO:0000256" key="6">
    <source>
        <dbReference type="ARBA" id="ARBA00023136"/>
    </source>
</evidence>
<keyword evidence="4 7" id="KW-0812">Transmembrane</keyword>
<sequence length="319" mass="35062">MSVNAPSRRDAKRDATSAADARRASRPDTGRPDGTRGPRESVISRSAAMLVMGVFTLYFLLPIFWLLVSSTKTVANFNSTAPLWFSATAIQDTITNLGELFTRQDGIYLRWMLNSIAYAGVAGLIGTVLSAMCGYALAKYRFRGREALFNVFLGGVLVPATALALPLFLIFSQVDLTDTFWSVFLPSIVSPFGVYLSRLFAASSVPDEIIEAARIDGSGEVRTFFTVAVRLMSPALVTIFLFQFVAIWNNFFLPLVMLRDSSLFPVTLGLYTWNSSVNQYPDLRTLVLIGSFVSIIPLLVAFLSLQRFWRSGLGSGGLK</sequence>
<dbReference type="Proteomes" id="UP001501742">
    <property type="component" value="Unassembled WGS sequence"/>
</dbReference>
<evidence type="ECO:0000256" key="7">
    <source>
        <dbReference type="RuleBase" id="RU363032"/>
    </source>
</evidence>
<feature type="region of interest" description="Disordered" evidence="8">
    <location>
        <begin position="1"/>
        <end position="39"/>
    </location>
</feature>
<keyword evidence="5 7" id="KW-1133">Transmembrane helix</keyword>
<reference evidence="11" key="1">
    <citation type="journal article" date="2019" name="Int. J. Syst. Evol. Microbiol.">
        <title>The Global Catalogue of Microorganisms (GCM) 10K type strain sequencing project: providing services to taxonomists for standard genome sequencing and annotation.</title>
        <authorList>
            <consortium name="The Broad Institute Genomics Platform"/>
            <consortium name="The Broad Institute Genome Sequencing Center for Infectious Disease"/>
            <person name="Wu L."/>
            <person name="Ma J."/>
        </authorList>
    </citation>
    <scope>NUCLEOTIDE SEQUENCE [LARGE SCALE GENOMIC DNA]</scope>
    <source>
        <strain evidence="11">JCM 12140</strain>
    </source>
</reference>
<keyword evidence="6 7" id="KW-0472">Membrane</keyword>
<feature type="transmembrane region" description="Helical" evidence="7">
    <location>
        <begin position="285"/>
        <end position="305"/>
    </location>
</feature>
<comment type="similarity">
    <text evidence="7">Belongs to the binding-protein-dependent transport system permease family.</text>
</comment>
<evidence type="ECO:0000256" key="4">
    <source>
        <dbReference type="ARBA" id="ARBA00022692"/>
    </source>
</evidence>
<evidence type="ECO:0000256" key="8">
    <source>
        <dbReference type="SAM" id="MobiDB-lite"/>
    </source>
</evidence>
<dbReference type="RefSeq" id="WP_372378000.1">
    <property type="nucleotide sequence ID" value="NZ_BAAAJX010000001.1"/>
</dbReference>
<evidence type="ECO:0000313" key="11">
    <source>
        <dbReference type="Proteomes" id="UP001501742"/>
    </source>
</evidence>
<comment type="caution">
    <text evidence="10">The sequence shown here is derived from an EMBL/GenBank/DDBJ whole genome shotgun (WGS) entry which is preliminary data.</text>
</comment>
<evidence type="ECO:0000259" key="9">
    <source>
        <dbReference type="PROSITE" id="PS50928"/>
    </source>
</evidence>
<feature type="transmembrane region" description="Helical" evidence="7">
    <location>
        <begin position="149"/>
        <end position="171"/>
    </location>
</feature>